<evidence type="ECO:0000256" key="1">
    <source>
        <dbReference type="ARBA" id="ARBA00022617"/>
    </source>
</evidence>
<name>A0A7M1S657_9BACT</name>
<evidence type="ECO:0000313" key="7">
    <source>
        <dbReference type="Proteomes" id="UP000595074"/>
    </source>
</evidence>
<keyword evidence="1 4" id="KW-0349">Heme</keyword>
<keyword evidence="2 4" id="KW-0479">Metal-binding</keyword>
<evidence type="ECO:0000256" key="3">
    <source>
        <dbReference type="ARBA" id="ARBA00023004"/>
    </source>
</evidence>
<keyword evidence="7" id="KW-1185">Reference proteome</keyword>
<evidence type="ECO:0000256" key="4">
    <source>
        <dbReference type="PROSITE-ProRule" id="PRU00433"/>
    </source>
</evidence>
<dbReference type="EMBL" id="CP063164">
    <property type="protein sequence ID" value="QOR62848.1"/>
    <property type="molecule type" value="Genomic_DNA"/>
</dbReference>
<evidence type="ECO:0000256" key="2">
    <source>
        <dbReference type="ARBA" id="ARBA00022723"/>
    </source>
</evidence>
<organism evidence="6 7">
    <name type="scientific">Sulfurovum indicum</name>
    <dbReference type="NCBI Taxonomy" id="2779528"/>
    <lineage>
        <taxon>Bacteria</taxon>
        <taxon>Pseudomonadati</taxon>
        <taxon>Campylobacterota</taxon>
        <taxon>Epsilonproteobacteria</taxon>
        <taxon>Campylobacterales</taxon>
        <taxon>Sulfurovaceae</taxon>
        <taxon>Sulfurovum</taxon>
    </lineage>
</organism>
<protein>
    <submittedName>
        <fullName evidence="6">C-type cytochrome</fullName>
    </submittedName>
</protein>
<proteinExistence type="predicted"/>
<reference evidence="6 7" key="1">
    <citation type="submission" date="2020-10" db="EMBL/GenBank/DDBJ databases">
        <title>The genome of sulfurovum sp.</title>
        <authorList>
            <person name="Xie S."/>
            <person name="Shao Z."/>
            <person name="Jiang L."/>
        </authorList>
    </citation>
    <scope>NUCLEOTIDE SEQUENCE [LARGE SCALE GENOMIC DNA]</scope>
    <source>
        <strain evidence="6 7">ST-419</strain>
    </source>
</reference>
<accession>A0A7M1S657</accession>
<dbReference type="KEGG" id="sinu:IMZ28_05125"/>
<dbReference type="PROSITE" id="PS51007">
    <property type="entry name" value="CYTC"/>
    <property type="match status" value="1"/>
</dbReference>
<sequence length="100" mass="10899">MKKWIIIIPLVTATLLTAGSGKSIYKKECAACHGSKGEKKALGVSHPLHGMPAKKLIALTHDYASGKKKGHPLAKSVKKRFIKKYNDNEIKSVADYIGKL</sequence>
<evidence type="ECO:0000313" key="6">
    <source>
        <dbReference type="EMBL" id="QOR62848.1"/>
    </source>
</evidence>
<dbReference type="Gene3D" id="1.10.760.10">
    <property type="entry name" value="Cytochrome c-like domain"/>
    <property type="match status" value="1"/>
</dbReference>
<dbReference type="InterPro" id="IPR036909">
    <property type="entry name" value="Cyt_c-like_dom_sf"/>
</dbReference>
<dbReference type="GO" id="GO:0046872">
    <property type="term" value="F:metal ion binding"/>
    <property type="evidence" value="ECO:0007669"/>
    <property type="project" value="UniProtKB-KW"/>
</dbReference>
<dbReference type="InterPro" id="IPR009056">
    <property type="entry name" value="Cyt_c-like_dom"/>
</dbReference>
<dbReference type="GO" id="GO:0009055">
    <property type="term" value="F:electron transfer activity"/>
    <property type="evidence" value="ECO:0007669"/>
    <property type="project" value="InterPro"/>
</dbReference>
<dbReference type="Pfam" id="PF00034">
    <property type="entry name" value="Cytochrom_C"/>
    <property type="match status" value="1"/>
</dbReference>
<dbReference type="SUPFAM" id="SSF46626">
    <property type="entry name" value="Cytochrome c"/>
    <property type="match status" value="1"/>
</dbReference>
<evidence type="ECO:0000259" key="5">
    <source>
        <dbReference type="PROSITE" id="PS51007"/>
    </source>
</evidence>
<dbReference type="AlphaFoldDB" id="A0A7M1S657"/>
<dbReference type="Proteomes" id="UP000595074">
    <property type="component" value="Chromosome"/>
</dbReference>
<feature type="domain" description="Cytochrome c" evidence="5">
    <location>
        <begin position="16"/>
        <end position="100"/>
    </location>
</feature>
<keyword evidence="3 4" id="KW-0408">Iron</keyword>
<dbReference type="RefSeq" id="WP_197549665.1">
    <property type="nucleotide sequence ID" value="NZ_CP063164.1"/>
</dbReference>
<dbReference type="GO" id="GO:0020037">
    <property type="term" value="F:heme binding"/>
    <property type="evidence" value="ECO:0007669"/>
    <property type="project" value="InterPro"/>
</dbReference>
<gene>
    <name evidence="6" type="ORF">IMZ28_05125</name>
</gene>